<organism evidence="2 3">
    <name type="scientific">Esox lucius</name>
    <name type="common">Northern pike</name>
    <dbReference type="NCBI Taxonomy" id="8010"/>
    <lineage>
        <taxon>Eukaryota</taxon>
        <taxon>Metazoa</taxon>
        <taxon>Chordata</taxon>
        <taxon>Craniata</taxon>
        <taxon>Vertebrata</taxon>
        <taxon>Euteleostomi</taxon>
        <taxon>Actinopterygii</taxon>
        <taxon>Neopterygii</taxon>
        <taxon>Teleostei</taxon>
        <taxon>Protacanthopterygii</taxon>
        <taxon>Esociformes</taxon>
        <taxon>Esocidae</taxon>
        <taxon>Esox</taxon>
    </lineage>
</organism>
<dbReference type="Ensembl" id="ENSELUT00000108311.1">
    <property type="protein sequence ID" value="ENSELUP00000093677.1"/>
    <property type="gene ID" value="ENSELUG00000034758.1"/>
</dbReference>
<dbReference type="GO" id="GO:0034121">
    <property type="term" value="P:regulation of toll-like receptor signaling pathway"/>
    <property type="evidence" value="ECO:0007669"/>
    <property type="project" value="InterPro"/>
</dbReference>
<dbReference type="RefSeq" id="XP_034142828.1">
    <property type="nucleotide sequence ID" value="XM_034286937.1"/>
</dbReference>
<dbReference type="GO" id="GO:0035751">
    <property type="term" value="P:regulation of lysosomal lumen pH"/>
    <property type="evidence" value="ECO:0007669"/>
    <property type="project" value="TreeGrafter"/>
</dbReference>
<feature type="compositionally biased region" description="Polar residues" evidence="1">
    <location>
        <begin position="67"/>
        <end position="82"/>
    </location>
</feature>
<evidence type="ECO:0000313" key="3">
    <source>
        <dbReference type="Proteomes" id="UP000265140"/>
    </source>
</evidence>
<dbReference type="GeneID" id="105016637"/>
<dbReference type="Pfam" id="PF15133">
    <property type="entry name" value="TASL"/>
    <property type="match status" value="1"/>
</dbReference>
<dbReference type="AlphaFoldDB" id="A0AAY5L4L0"/>
<keyword evidence="3" id="KW-1185">Reference proteome</keyword>
<reference evidence="2" key="3">
    <citation type="submission" date="2025-09" db="UniProtKB">
        <authorList>
            <consortium name="Ensembl"/>
        </authorList>
    </citation>
    <scope>IDENTIFICATION</scope>
</reference>
<dbReference type="GeneTree" id="ENSGT00390000011425"/>
<feature type="region of interest" description="Disordered" evidence="1">
    <location>
        <begin position="166"/>
        <end position="199"/>
    </location>
</feature>
<sequence length="402" mass="41784">MLCESILWSMTFCPDQERLVPLQPVIEPTGSSETSATQTTAAPPVSALQASPGHPSSKCHSILPRVSENQNPSSSRAQIQPQASPPLPALCSGRPRPGRHISPQMEIPGQACSGGEVPFLVPSSCQSICQNYSDLHIGGDQVLPLLGHDGDLLPCRDPFLYSCDVPPAEDSPPAPASEDEHLHPLRRRSGSSRCKGGSGRVRSFLLQGRQGPLSNSLLNRYLEHKLLDLYQQYMLESMTRDAGLAGADLGLPGSLLASELIMTSLDQITQQLSREGHVEAGRAKDMVLSCFRRVASGLTSSEISTPLLQISTDVQLPTHGAPTATNATTAAYANATTAGNANAITADATTAGDANATTAADATTAGDANAATAAYANATAAGNDSTAANANATVPRISSGTV</sequence>
<protein>
    <submittedName>
        <fullName evidence="2">Uncharacterized protein</fullName>
    </submittedName>
</protein>
<reference evidence="2" key="2">
    <citation type="submission" date="2025-08" db="UniProtKB">
        <authorList>
            <consortium name="Ensembl"/>
        </authorList>
    </citation>
    <scope>IDENTIFICATION</scope>
</reference>
<evidence type="ECO:0000313" key="2">
    <source>
        <dbReference type="Ensembl" id="ENSELUP00000093677.1"/>
    </source>
</evidence>
<proteinExistence type="predicted"/>
<feature type="compositionally biased region" description="Low complexity" evidence="1">
    <location>
        <begin position="31"/>
        <end position="47"/>
    </location>
</feature>
<dbReference type="InterPro" id="IPR027869">
    <property type="entry name" value="TASL"/>
</dbReference>
<dbReference type="Proteomes" id="UP000265140">
    <property type="component" value="Chromosome 16"/>
</dbReference>
<reference evidence="2 3" key="1">
    <citation type="submission" date="2020-02" db="EMBL/GenBank/DDBJ databases">
        <title>Esox lucius (northern pike) genome, fEsoLuc1, primary haplotype.</title>
        <authorList>
            <person name="Myers G."/>
            <person name="Karagic N."/>
            <person name="Meyer A."/>
            <person name="Pippel M."/>
            <person name="Reichard M."/>
            <person name="Winkler S."/>
            <person name="Tracey A."/>
            <person name="Sims Y."/>
            <person name="Howe K."/>
            <person name="Rhie A."/>
            <person name="Formenti G."/>
            <person name="Durbin R."/>
            <person name="Fedrigo O."/>
            <person name="Jarvis E.D."/>
        </authorList>
    </citation>
    <scope>NUCLEOTIDE SEQUENCE [LARGE SCALE GENOMIC DNA]</scope>
</reference>
<evidence type="ECO:0000256" key="1">
    <source>
        <dbReference type="SAM" id="MobiDB-lite"/>
    </source>
</evidence>
<dbReference type="PANTHER" id="PTHR14889">
    <property type="entry name" value="RCG36411"/>
    <property type="match status" value="1"/>
</dbReference>
<name>A0AAY5L4L0_ESOLU</name>
<dbReference type="PANTHER" id="PTHR14889:SF3">
    <property type="entry name" value="TLR ADAPTER INTERACTING WITH SLC15A4 ON THE LYSOSOME"/>
    <property type="match status" value="1"/>
</dbReference>
<feature type="region of interest" description="Disordered" evidence="1">
    <location>
        <begin position="26"/>
        <end position="109"/>
    </location>
</feature>
<accession>A0AAY5L4L0</accession>